<dbReference type="NCBIfam" id="TIGR01909">
    <property type="entry name" value="C_GCAxxG_C_C"/>
    <property type="match status" value="1"/>
</dbReference>
<dbReference type="OrthoDB" id="9791535at2"/>
<dbReference type="Pfam" id="PF09719">
    <property type="entry name" value="C_GCAxxG_C_C"/>
    <property type="match status" value="1"/>
</dbReference>
<name>A0A3N0ITF4_9ACTN</name>
<evidence type="ECO:0000313" key="4">
    <source>
        <dbReference type="Proteomes" id="UP000270112"/>
    </source>
</evidence>
<evidence type="ECO:0000313" key="2">
    <source>
        <dbReference type="EMBL" id="RNM40255.1"/>
    </source>
</evidence>
<protein>
    <recommendedName>
        <fullName evidence="5">C_GCAxxG_C_C family protein</fullName>
    </recommendedName>
</protein>
<reference evidence="2" key="3">
    <citation type="journal article" date="2019" name="Microbiol. Resour. Announc.">
        <title>Draft Genome Sequences of Type Strains of Gordonibacter faecihominis, Paraeggerthella hongkongensis, Parvibacter caecicola,Slackia equolifaciens, Slackia faecicanis, and Slackia isoflavoniconvertens.</title>
        <authorList>
            <person name="Danylec N."/>
            <person name="Stoll D.A."/>
            <person name="Dotsch A."/>
            <person name="Huch M."/>
        </authorList>
    </citation>
    <scope>NUCLEOTIDE SEQUENCE</scope>
    <source>
        <strain evidence="2">DSM 16107</strain>
    </source>
</reference>
<sequence>MTNDDRRPLPLPDREELERRALELHGKKYNCAQSVACTFAPFVGADEDACFRATEGLGAGMGGFTETCGAVTGAAVVIGMANSSGKDDPTSKARTYRIVRKLAGDFRTLNGSTVCSTLKGIETKQPLRSCNGCIADAIDLTADALQQLRA</sequence>
<dbReference type="InterPro" id="IPR010181">
    <property type="entry name" value="CGCAxxGCC_motif"/>
</dbReference>
<comment type="caution">
    <text evidence="2">The sequence shown here is derived from an EMBL/GenBank/DDBJ whole genome shotgun (WGS) entry which is preliminary data.</text>
</comment>
<reference evidence="4" key="2">
    <citation type="submission" date="2018-05" db="EMBL/GenBank/DDBJ databases">
        <title>Genome Sequencing of selected type strains of the family Eggerthellaceae.</title>
        <authorList>
            <person name="Danylec N."/>
            <person name="Stoll D.A."/>
            <person name="Doetsch A."/>
            <person name="Huch M."/>
        </authorList>
    </citation>
    <scope>NUCLEOTIDE SEQUENCE [LARGE SCALE GENOMIC DNA]</scope>
    <source>
        <strain evidence="4">DSM 16107</strain>
    </source>
</reference>
<accession>A0A3N0ITF4</accession>
<dbReference type="RefSeq" id="WP_114547046.1">
    <property type="nucleotide sequence ID" value="NZ_JAJCHC010000003.1"/>
</dbReference>
<evidence type="ECO:0000313" key="3">
    <source>
        <dbReference type="Proteomes" id="UP000253817"/>
    </source>
</evidence>
<proteinExistence type="predicted"/>
<dbReference type="Proteomes" id="UP000270112">
    <property type="component" value="Unassembled WGS sequence"/>
</dbReference>
<evidence type="ECO:0008006" key="5">
    <source>
        <dbReference type="Google" id="ProtNLM"/>
    </source>
</evidence>
<dbReference type="Proteomes" id="UP000253817">
    <property type="component" value="Unassembled WGS sequence"/>
</dbReference>
<gene>
    <name evidence="1" type="ORF">C1876_12465</name>
    <name evidence="2" type="ORF">DMP09_15160</name>
</gene>
<dbReference type="EMBL" id="QICC01000094">
    <property type="protein sequence ID" value="RNM40255.1"/>
    <property type="molecule type" value="Genomic_DNA"/>
</dbReference>
<evidence type="ECO:0000313" key="1">
    <source>
        <dbReference type="EMBL" id="RDB67605.1"/>
    </source>
</evidence>
<dbReference type="EMBL" id="PPTT01000023">
    <property type="protein sequence ID" value="RDB67605.1"/>
    <property type="molecule type" value="Genomic_DNA"/>
</dbReference>
<dbReference type="AlphaFoldDB" id="A0A3N0ITF4"/>
<keyword evidence="3" id="KW-1185">Reference proteome</keyword>
<organism evidence="2 4">
    <name type="scientific">Eggerthella sinensis</name>
    <dbReference type="NCBI Taxonomy" id="242230"/>
    <lineage>
        <taxon>Bacteria</taxon>
        <taxon>Bacillati</taxon>
        <taxon>Actinomycetota</taxon>
        <taxon>Coriobacteriia</taxon>
        <taxon>Eggerthellales</taxon>
        <taxon>Eggerthellaceae</taxon>
        <taxon>Eggerthella</taxon>
    </lineage>
</organism>
<reference evidence="1 3" key="1">
    <citation type="journal article" date="2018" name="Elife">
        <title>Discovery and characterization of a prevalent human gut bacterial enzyme sufficient for the inactivation of a family of plant toxins.</title>
        <authorList>
            <person name="Koppel N."/>
            <person name="Bisanz J.E."/>
            <person name="Pandelia M.E."/>
            <person name="Turnbaugh P.J."/>
            <person name="Balskus E.P."/>
        </authorList>
    </citation>
    <scope>NUCLEOTIDE SEQUENCE [LARGE SCALE GENOMIC DNA]</scope>
    <source>
        <strain evidence="1 3">DSM 16107</strain>
    </source>
</reference>